<gene>
    <name evidence="2" type="ORF">MPRG_31530</name>
</gene>
<feature type="compositionally biased region" description="Basic and acidic residues" evidence="1">
    <location>
        <begin position="89"/>
        <end position="99"/>
    </location>
</feature>
<feature type="region of interest" description="Disordered" evidence="1">
    <location>
        <begin position="89"/>
        <end position="132"/>
    </location>
</feature>
<keyword evidence="3" id="KW-1185">Reference proteome</keyword>
<dbReference type="Proteomes" id="UP000465240">
    <property type="component" value="Unassembled WGS sequence"/>
</dbReference>
<dbReference type="RefSeq" id="WP_370530838.1">
    <property type="nucleotide sequence ID" value="NZ_BLKX01000001.1"/>
</dbReference>
<protein>
    <submittedName>
        <fullName evidence="2">Uncharacterized protein</fullName>
    </submittedName>
</protein>
<evidence type="ECO:0000313" key="3">
    <source>
        <dbReference type="Proteomes" id="UP000465240"/>
    </source>
</evidence>
<dbReference type="EMBL" id="BLKX01000001">
    <property type="protein sequence ID" value="GFG79877.1"/>
    <property type="molecule type" value="Genomic_DNA"/>
</dbReference>
<proteinExistence type="predicted"/>
<sequence>MAEVSRGHTEIGPELRRLAQAILDGIDPAVRAAATMASGGAPGKCQQVWCPVCALAAAVNGEQHPLVTVIADHSVALLEVIQAIVDDIDRTATPPHDEAGDSDDTEEQPAPRTNGKATAKPGYQAIPVTVQE</sequence>
<evidence type="ECO:0000313" key="2">
    <source>
        <dbReference type="EMBL" id="GFG79877.1"/>
    </source>
</evidence>
<reference evidence="2 3" key="1">
    <citation type="journal article" date="2019" name="Emerg. Microbes Infect.">
        <title>Comprehensive subspecies identification of 175 nontuberculous mycobacteria species based on 7547 genomic profiles.</title>
        <authorList>
            <person name="Matsumoto Y."/>
            <person name="Kinjo T."/>
            <person name="Motooka D."/>
            <person name="Nabeya D."/>
            <person name="Jung N."/>
            <person name="Uechi K."/>
            <person name="Horii T."/>
            <person name="Iida T."/>
            <person name="Fujita J."/>
            <person name="Nakamura S."/>
        </authorList>
    </citation>
    <scope>NUCLEOTIDE SEQUENCE [LARGE SCALE GENOMIC DNA]</scope>
    <source>
        <strain evidence="2 3">JCM 18565</strain>
    </source>
</reference>
<name>A0ABQ1C6G8_9MYCO</name>
<evidence type="ECO:0000256" key="1">
    <source>
        <dbReference type="SAM" id="MobiDB-lite"/>
    </source>
</evidence>
<comment type="caution">
    <text evidence="2">The sequence shown here is derived from an EMBL/GenBank/DDBJ whole genome shotgun (WGS) entry which is preliminary data.</text>
</comment>
<organism evidence="2 3">
    <name type="scientific">Mycobacterium paragordonae</name>
    <dbReference type="NCBI Taxonomy" id="1389713"/>
    <lineage>
        <taxon>Bacteria</taxon>
        <taxon>Bacillati</taxon>
        <taxon>Actinomycetota</taxon>
        <taxon>Actinomycetes</taxon>
        <taxon>Mycobacteriales</taxon>
        <taxon>Mycobacteriaceae</taxon>
        <taxon>Mycobacterium</taxon>
    </lineage>
</organism>
<accession>A0ABQ1C6G8</accession>